<evidence type="ECO:0000256" key="5">
    <source>
        <dbReference type="ARBA" id="ARBA00022729"/>
    </source>
</evidence>
<keyword evidence="14 21" id="KW-1071">Ligand-gated ion channel</keyword>
<evidence type="ECO:0000259" key="24">
    <source>
        <dbReference type="SMART" id="SM00918"/>
    </source>
</evidence>
<dbReference type="Gene3D" id="3.40.50.2300">
    <property type="match status" value="2"/>
</dbReference>
<feature type="binding site" evidence="18">
    <location>
        <position position="742"/>
    </location>
    <ligand>
        <name>L-glutamate</name>
        <dbReference type="ChEBI" id="CHEBI:29985"/>
    </ligand>
</feature>
<evidence type="ECO:0000256" key="11">
    <source>
        <dbReference type="ARBA" id="ARBA00023170"/>
    </source>
</evidence>
<feature type="transmembrane region" description="Helical" evidence="21">
    <location>
        <begin position="872"/>
        <end position="896"/>
    </location>
</feature>
<reference evidence="25" key="1">
    <citation type="submission" date="2019-10" db="EMBL/GenBank/DDBJ databases">
        <title>The sequence and de novo assembly of the wild yak genome.</title>
        <authorList>
            <person name="Liu Y."/>
        </authorList>
    </citation>
    <scope>NUCLEOTIDE SEQUENCE [LARGE SCALE GENOMIC DNA]</scope>
    <source>
        <strain evidence="25">WY2019</strain>
    </source>
</reference>
<dbReference type="Pfam" id="PF00060">
    <property type="entry name" value="Lig_chan"/>
    <property type="match status" value="1"/>
</dbReference>
<feature type="binding site" evidence="18">
    <location>
        <position position="594"/>
    </location>
    <ligand>
        <name>L-glutamate</name>
        <dbReference type="ChEBI" id="CHEBI:29985"/>
    </ligand>
</feature>
<keyword evidence="9 21" id="KW-0472">Membrane</keyword>
<evidence type="ECO:0000256" key="22">
    <source>
        <dbReference type="SAM" id="MobiDB-lite"/>
    </source>
</evidence>
<dbReference type="EMBL" id="VBQZ03000090">
    <property type="protein sequence ID" value="MXQ93064.1"/>
    <property type="molecule type" value="Genomic_DNA"/>
</dbReference>
<evidence type="ECO:0000259" key="23">
    <source>
        <dbReference type="SMART" id="SM00079"/>
    </source>
</evidence>
<accession>A0A6B0RYK9</accession>
<feature type="binding site" evidence="18">
    <location>
        <position position="790"/>
    </location>
    <ligand>
        <name>L-glutamate</name>
        <dbReference type="ChEBI" id="CHEBI:29985"/>
    </ligand>
</feature>
<dbReference type="SMART" id="SM00918">
    <property type="entry name" value="Lig_chan-Glu_bd"/>
    <property type="match status" value="1"/>
</dbReference>
<feature type="binding site" evidence="18">
    <location>
        <position position="587"/>
    </location>
    <ligand>
        <name>L-glutamate</name>
        <dbReference type="ChEBI" id="CHEBI:29985"/>
    </ligand>
</feature>
<keyword evidence="5" id="KW-0732">Signal</keyword>
<organism evidence="25 26">
    <name type="scientific">Bos mutus</name>
    <name type="common">wild yak</name>
    <dbReference type="NCBI Taxonomy" id="72004"/>
    <lineage>
        <taxon>Eukaryota</taxon>
        <taxon>Metazoa</taxon>
        <taxon>Chordata</taxon>
        <taxon>Craniata</taxon>
        <taxon>Vertebrata</taxon>
        <taxon>Euteleostomi</taxon>
        <taxon>Mammalia</taxon>
        <taxon>Eutheria</taxon>
        <taxon>Laurasiatheria</taxon>
        <taxon>Artiodactyla</taxon>
        <taxon>Ruminantia</taxon>
        <taxon>Pecora</taxon>
        <taxon>Bovidae</taxon>
        <taxon>Bovinae</taxon>
        <taxon>Bos</taxon>
    </lineage>
</organism>
<keyword evidence="8 21" id="KW-0406">Ion transport</keyword>
<feature type="domain" description="Ionotropic glutamate receptor C-terminal" evidence="23">
    <location>
        <begin position="503"/>
        <end position="853"/>
    </location>
</feature>
<dbReference type="PRINTS" id="PR00177">
    <property type="entry name" value="NMDARECEPTOR"/>
</dbReference>
<evidence type="ECO:0000256" key="16">
    <source>
        <dbReference type="ARBA" id="ARBA00034104"/>
    </source>
</evidence>
<sequence length="1019" mass="115548">MAEIMREKSQGKEQSYAETPCEGDQTAPERQTLRERTAKSPEGFSFLVLMSLEFHTCSPPAVPSPPHTSKIFIAVVVARDYPLRQRLHLLPLLHRSLIIADVLKEMLNKGGIFEYVESGPMGAEELAFRFAVNTINRNRTLLPNTTLTYDTQKINLYDSFEASKKACDQLSLGVAAIFGPSHSSSANAVQSICNALGVPHIQTRWKHQVSDNKDSFYVSLYPDFSSLSRAILDLVQFFKWKTVTVVYDDSTGLIRLQELIKAPSRYNLRLKIRQLPADTKDAKPLLKEMKRGKEFHVIFDCSHEMAAGILKQALAMGMMTEYYHYIFTTLDLFALDVEPYRYSGVNMTGFRILNTENTQVSSIIEKWSMERLQAPPKPDSGLLDGFMTTDAALMYDAVHVVSVGVQQFPQMTVSSLQCNRHKPWRFGTRFMSLIKEAHWEGLTGRITFNKTNGLRTDFDLDVISLKEEGLEKIGTWDPASGLNMTESQKGKPANITDSLSNRSLIVTTILEEPYVLFKKSDKPLYGNDRFEGYCIDLLRELSTILGFTYEIRLVEDGKYGAQDDANGQWNGMVRELIDHKADLAVAPLAITYVREKVIDFSKPFMTLGISILYRKPNGTNPGVFSFLNPLSPDIWMYILLAYLGVSCVLFVIARFSPYEWYNPHPCNPDSDVVENNFTLLNSFWFGVGALMQQGSELMPKALSTRIVGGIWWFFTLIIISSYTANLAAFLTIEYGAVEDGATMTFFKKSKISTYDKMWAFMSSRRQSVLVKSNEEGIQRVLTSDYAFLMESTTIEFVTQRNCNLTQIGGLIDSKGYGVGTPMGSPYRDKITIAILQLQEEGKLHMMKEKWWRGNGCPEEESKEASALGVQNIGGIFIVLAAGLVLSVFVAVGEFLYKSKKNAQLEKRSFCSAMVEELRMSLKCQRRLKHKPQAPVIVKTEEVINMHTFNDRRLPAEVLPIIKYFVKYIEAIKYFILAIRYDRARKQYTNFYKYGANSNIEIEQTLTVDSYQKHHVTELQ</sequence>
<keyword evidence="15 21" id="KW-0407">Ion channel</keyword>
<dbReference type="InterPro" id="IPR001508">
    <property type="entry name" value="Iono_Glu_rcpt_met"/>
</dbReference>
<feature type="compositionally biased region" description="Basic and acidic residues" evidence="22">
    <location>
        <begin position="1"/>
        <end position="11"/>
    </location>
</feature>
<keyword evidence="10 20" id="KW-1015">Disulfide bond</keyword>
<dbReference type="GO" id="GO:0038023">
    <property type="term" value="F:signaling receptor activity"/>
    <property type="evidence" value="ECO:0007669"/>
    <property type="project" value="InterPro"/>
</dbReference>
<evidence type="ECO:0000313" key="25">
    <source>
        <dbReference type="EMBL" id="MXQ93064.1"/>
    </source>
</evidence>
<keyword evidence="1 21" id="KW-0813">Transport</keyword>
<feature type="disulfide bond" evidence="20">
    <location>
        <begin position="802"/>
        <end position="856"/>
    </location>
</feature>
<dbReference type="FunFam" id="3.40.50.2300:FF:000010">
    <property type="entry name" value="Glutamate ionotropic receptor kainate type subunit 1"/>
    <property type="match status" value="1"/>
</dbReference>
<keyword evidence="2 21" id="KW-1003">Cell membrane</keyword>
<evidence type="ECO:0000256" key="3">
    <source>
        <dbReference type="ARBA" id="ARBA00022553"/>
    </source>
</evidence>
<evidence type="ECO:0000256" key="6">
    <source>
        <dbReference type="ARBA" id="ARBA00022989"/>
    </source>
</evidence>
<gene>
    <name evidence="25" type="ORF">E5288_WYG019682</name>
</gene>
<keyword evidence="13 21" id="KW-0628">Postsynaptic cell membrane</keyword>
<keyword evidence="7 21" id="KW-0770">Synapse</keyword>
<evidence type="ECO:0000256" key="14">
    <source>
        <dbReference type="ARBA" id="ARBA00023286"/>
    </source>
</evidence>
<keyword evidence="4 21" id="KW-0812">Transmembrane</keyword>
<dbReference type="SUPFAM" id="SSF53822">
    <property type="entry name" value="Periplasmic binding protein-like I"/>
    <property type="match status" value="1"/>
</dbReference>
<dbReference type="Proteomes" id="UP000322234">
    <property type="component" value="Unassembled WGS sequence"/>
</dbReference>
<feature type="region of interest" description="Disordered" evidence="22">
    <location>
        <begin position="1"/>
        <end position="36"/>
    </location>
</feature>
<feature type="disulfide bond" evidence="20">
    <location>
        <begin position="167"/>
        <end position="418"/>
    </location>
</feature>
<comment type="function">
    <text evidence="21">Receptor for glutamate that functions as a ligand-gated ion channel in the central nervous system and plays an important role in excitatory synaptic transmission. L-glutamate acts as an excitatory neurotransmitter at many synapses in the central nervous system.</text>
</comment>
<evidence type="ECO:0000256" key="12">
    <source>
        <dbReference type="ARBA" id="ARBA00023180"/>
    </source>
</evidence>
<evidence type="ECO:0000313" key="26">
    <source>
        <dbReference type="Proteomes" id="UP000322234"/>
    </source>
</evidence>
<dbReference type="InterPro" id="IPR019594">
    <property type="entry name" value="Glu/Gly-bd"/>
</dbReference>
<name>A0A6B0RYK9_9CETA</name>
<feature type="site" description="Interaction with the cone snail toxin Con-ikot-ikot" evidence="19">
    <location>
        <position position="747"/>
    </location>
</feature>
<evidence type="ECO:0000256" key="19">
    <source>
        <dbReference type="PIRSR" id="PIRSR601508-2"/>
    </source>
</evidence>
<evidence type="ECO:0000256" key="20">
    <source>
        <dbReference type="PIRSR" id="PIRSR601508-3"/>
    </source>
</evidence>
<evidence type="ECO:0000256" key="18">
    <source>
        <dbReference type="PIRSR" id="PIRSR601508-1"/>
    </source>
</evidence>
<dbReference type="SUPFAM" id="SSF53850">
    <property type="entry name" value="Periplasmic binding protein-like II"/>
    <property type="match status" value="1"/>
</dbReference>
<dbReference type="Gene3D" id="3.40.190.10">
    <property type="entry name" value="Periplasmic binding protein-like II"/>
    <property type="match status" value="1"/>
</dbReference>
<comment type="similarity">
    <text evidence="21">Belongs to the glutamate-gated ion channel (TC 1.A.10.1) family.</text>
</comment>
<dbReference type="Pfam" id="PF10613">
    <property type="entry name" value="Lig_chan-Glu_bd"/>
    <property type="match status" value="1"/>
</dbReference>
<comment type="catalytic activity">
    <reaction evidence="17">
        <text>Ca(2+)(in) = Ca(2+)(out)</text>
        <dbReference type="Rhea" id="RHEA:29671"/>
        <dbReference type="ChEBI" id="CHEBI:29108"/>
    </reaction>
</comment>
<dbReference type="FunFam" id="1.10.287.70:FF:000010">
    <property type="entry name" value="Putative glutamate receptor ionotropic kainate 1"/>
    <property type="match status" value="1"/>
</dbReference>
<proteinExistence type="inferred from homology"/>
<keyword evidence="26" id="KW-1185">Reference proteome</keyword>
<evidence type="ECO:0000256" key="13">
    <source>
        <dbReference type="ARBA" id="ARBA00023257"/>
    </source>
</evidence>
<keyword evidence="6 21" id="KW-1133">Transmembrane helix</keyword>
<feature type="transmembrane region" description="Helical" evidence="21">
    <location>
        <begin position="710"/>
        <end position="732"/>
    </location>
</feature>
<feature type="transmembrane region" description="Helical" evidence="21">
    <location>
        <begin position="634"/>
        <end position="653"/>
    </location>
</feature>
<dbReference type="AlphaFoldDB" id="A0A6B0RYK9"/>
<evidence type="ECO:0000256" key="8">
    <source>
        <dbReference type="ARBA" id="ARBA00023065"/>
    </source>
</evidence>
<dbReference type="SMART" id="SM00079">
    <property type="entry name" value="PBPe"/>
    <property type="match status" value="1"/>
</dbReference>
<evidence type="ECO:0000256" key="2">
    <source>
        <dbReference type="ARBA" id="ARBA00022475"/>
    </source>
</evidence>
<evidence type="ECO:0000256" key="17">
    <source>
        <dbReference type="ARBA" id="ARBA00036634"/>
    </source>
</evidence>
<dbReference type="CDD" id="cd06382">
    <property type="entry name" value="PBP1_iGluR_Kainate"/>
    <property type="match status" value="1"/>
</dbReference>
<dbReference type="InterPro" id="IPR001828">
    <property type="entry name" value="ANF_lig-bd_rcpt"/>
</dbReference>
<evidence type="ECO:0000256" key="4">
    <source>
        <dbReference type="ARBA" id="ARBA00022692"/>
    </source>
</evidence>
<dbReference type="InterPro" id="IPR028082">
    <property type="entry name" value="Peripla_BP_I"/>
</dbReference>
<keyword evidence="12" id="KW-0325">Glycoprotein</keyword>
<protein>
    <recommendedName>
        <fullName evidence="21">Glutamate receptor</fullName>
    </recommendedName>
</protein>
<dbReference type="GO" id="GO:0015276">
    <property type="term" value="F:ligand-gated monoatomic ion channel activity"/>
    <property type="evidence" value="ECO:0007669"/>
    <property type="project" value="InterPro"/>
</dbReference>
<evidence type="ECO:0000256" key="21">
    <source>
        <dbReference type="RuleBase" id="RU367118"/>
    </source>
</evidence>
<evidence type="ECO:0000256" key="1">
    <source>
        <dbReference type="ARBA" id="ARBA00022448"/>
    </source>
</evidence>
<evidence type="ECO:0000256" key="7">
    <source>
        <dbReference type="ARBA" id="ARBA00023018"/>
    </source>
</evidence>
<feature type="domain" description="Ionotropic glutamate receptor L-glutamate and glycine-binding" evidence="24">
    <location>
        <begin position="513"/>
        <end position="578"/>
    </location>
</feature>
<dbReference type="PANTHER" id="PTHR18966">
    <property type="entry name" value="IONOTROPIC GLUTAMATE RECEPTOR"/>
    <property type="match status" value="1"/>
</dbReference>
<evidence type="ECO:0000256" key="9">
    <source>
        <dbReference type="ARBA" id="ARBA00023136"/>
    </source>
</evidence>
<dbReference type="Pfam" id="PF01094">
    <property type="entry name" value="ANF_receptor"/>
    <property type="match status" value="1"/>
</dbReference>
<dbReference type="FunFam" id="3.40.190.10:FF:000210">
    <property type="entry name" value="Glutamate receptor ionotropic, kainate 1"/>
    <property type="match status" value="1"/>
</dbReference>
<keyword evidence="3" id="KW-0597">Phosphoprotein</keyword>
<comment type="caution">
    <text evidence="25">The sequence shown here is derived from an EMBL/GenBank/DDBJ whole genome shotgun (WGS) entry which is preliminary data.</text>
</comment>
<dbReference type="GO" id="GO:0045211">
    <property type="term" value="C:postsynaptic membrane"/>
    <property type="evidence" value="ECO:0007669"/>
    <property type="project" value="UniProtKB-SubCell"/>
</dbReference>
<evidence type="ECO:0000256" key="10">
    <source>
        <dbReference type="ARBA" id="ARBA00023157"/>
    </source>
</evidence>
<keyword evidence="11 21" id="KW-0675">Receptor</keyword>
<dbReference type="InterPro" id="IPR015683">
    <property type="entry name" value="Ionotropic_Glu_rcpt"/>
</dbReference>
<evidence type="ECO:0000256" key="15">
    <source>
        <dbReference type="ARBA" id="ARBA00023303"/>
    </source>
</evidence>
<dbReference type="InterPro" id="IPR001320">
    <property type="entry name" value="Iontro_rcpt_C"/>
</dbReference>
<comment type="subcellular location">
    <subcellularLocation>
        <location evidence="16 21">Postsynaptic cell membrane</location>
        <topology evidence="16 21">Multi-pass membrane protein</topology>
    </subcellularLocation>
</comment>
<dbReference type="FunFam" id="3.40.190.10:FF:000240">
    <property type="entry name" value="Glutamate receptor ionotropic, kainate 2"/>
    <property type="match status" value="1"/>
</dbReference>
<dbReference type="Gene3D" id="1.10.287.70">
    <property type="match status" value="1"/>
</dbReference>